<dbReference type="Pfam" id="PF02678">
    <property type="entry name" value="Pirin"/>
    <property type="match status" value="1"/>
</dbReference>
<feature type="compositionally biased region" description="Basic and acidic residues" evidence="3">
    <location>
        <begin position="380"/>
        <end position="393"/>
    </location>
</feature>
<dbReference type="eggNOG" id="COG1741">
    <property type="taxonomic scope" value="Bacteria"/>
</dbReference>
<feature type="domain" description="Pirin C-terminal" evidence="5">
    <location>
        <begin position="280"/>
        <end position="367"/>
    </location>
</feature>
<protein>
    <submittedName>
        <fullName evidence="6">Pirin domain-containing protein</fullName>
    </submittedName>
</protein>
<evidence type="ECO:0000313" key="6">
    <source>
        <dbReference type="EMBL" id="CCM65851.1"/>
    </source>
</evidence>
<evidence type="ECO:0000256" key="1">
    <source>
        <dbReference type="ARBA" id="ARBA00008416"/>
    </source>
</evidence>
<dbReference type="EMBL" id="CANL01000078">
    <property type="protein sequence ID" value="CCM65851.1"/>
    <property type="molecule type" value="Genomic_DNA"/>
</dbReference>
<dbReference type="SUPFAM" id="SSF51182">
    <property type="entry name" value="RmlC-like cupins"/>
    <property type="match status" value="1"/>
</dbReference>
<dbReference type="HOGENOM" id="CLU_833215_0_0_11"/>
<feature type="region of interest" description="Disordered" evidence="3">
    <location>
        <begin position="380"/>
        <end position="400"/>
    </location>
</feature>
<evidence type="ECO:0000256" key="2">
    <source>
        <dbReference type="RuleBase" id="RU003457"/>
    </source>
</evidence>
<evidence type="ECO:0000256" key="3">
    <source>
        <dbReference type="SAM" id="MobiDB-lite"/>
    </source>
</evidence>
<dbReference type="AlphaFoldDB" id="R4Z732"/>
<evidence type="ECO:0000313" key="7">
    <source>
        <dbReference type="Proteomes" id="UP000018291"/>
    </source>
</evidence>
<gene>
    <name evidence="6" type="ORF">BN381_80381</name>
</gene>
<reference evidence="6 7" key="1">
    <citation type="journal article" date="2013" name="ISME J.">
        <title>Metabolic model for the filamentous 'Candidatus Microthrix parvicella' based on genomic and metagenomic analyses.</title>
        <authorList>
            <person name="Jon McIlroy S."/>
            <person name="Kristiansen R."/>
            <person name="Albertsen M."/>
            <person name="Michael Karst S."/>
            <person name="Rossetti S."/>
            <person name="Lund Nielsen J."/>
            <person name="Tandoi V."/>
            <person name="James Seviour R."/>
            <person name="Nielsen P.H."/>
        </authorList>
    </citation>
    <scope>NUCLEOTIDE SEQUENCE [LARGE SCALE GENOMIC DNA]</scope>
    <source>
        <strain evidence="6 7">RN1</strain>
    </source>
</reference>
<name>R4Z732_9ACTN</name>
<dbReference type="Gene3D" id="2.60.120.10">
    <property type="entry name" value="Jelly Rolls"/>
    <property type="match status" value="2"/>
</dbReference>
<feature type="domain" description="Pirin N-terminal" evidence="4">
    <location>
        <begin position="121"/>
        <end position="198"/>
    </location>
</feature>
<dbReference type="InterPro" id="IPR003829">
    <property type="entry name" value="Pirin_N_dom"/>
</dbReference>
<feature type="compositionally biased region" description="Low complexity" evidence="3">
    <location>
        <begin position="30"/>
        <end position="39"/>
    </location>
</feature>
<comment type="caution">
    <text evidence="6">The sequence shown here is derived from an EMBL/GenBank/DDBJ whole genome shotgun (WGS) entry which is preliminary data.</text>
</comment>
<dbReference type="InterPro" id="IPR012093">
    <property type="entry name" value="Pirin"/>
</dbReference>
<evidence type="ECO:0000259" key="5">
    <source>
        <dbReference type="Pfam" id="PF05726"/>
    </source>
</evidence>
<evidence type="ECO:0000259" key="4">
    <source>
        <dbReference type="Pfam" id="PF02678"/>
    </source>
</evidence>
<dbReference type="Pfam" id="PF05726">
    <property type="entry name" value="Pirin_C"/>
    <property type="match status" value="1"/>
</dbReference>
<keyword evidence="7" id="KW-1185">Reference proteome</keyword>
<dbReference type="PANTHER" id="PTHR13903:SF8">
    <property type="entry name" value="PIRIN"/>
    <property type="match status" value="1"/>
</dbReference>
<dbReference type="InterPro" id="IPR008778">
    <property type="entry name" value="Pirin_C_dom"/>
</dbReference>
<organism evidence="6 7">
    <name type="scientific">Candidatus Neomicrothrix parvicella RN1</name>
    <dbReference type="NCBI Taxonomy" id="1229780"/>
    <lineage>
        <taxon>Bacteria</taxon>
        <taxon>Bacillati</taxon>
        <taxon>Actinomycetota</taxon>
        <taxon>Acidimicrobiia</taxon>
        <taxon>Acidimicrobiales</taxon>
        <taxon>Microthrixaceae</taxon>
        <taxon>Candidatus Neomicrothrix</taxon>
    </lineage>
</organism>
<feature type="region of interest" description="Disordered" evidence="3">
    <location>
        <begin position="20"/>
        <end position="55"/>
    </location>
</feature>
<dbReference type="Proteomes" id="UP000018291">
    <property type="component" value="Unassembled WGS sequence"/>
</dbReference>
<dbReference type="InterPro" id="IPR014710">
    <property type="entry name" value="RmlC-like_jellyroll"/>
</dbReference>
<dbReference type="PANTHER" id="PTHR13903">
    <property type="entry name" value="PIRIN-RELATED"/>
    <property type="match status" value="1"/>
</dbReference>
<dbReference type="InterPro" id="IPR011051">
    <property type="entry name" value="RmlC_Cupin_sf"/>
</dbReference>
<accession>R4Z732</accession>
<proteinExistence type="inferred from homology"/>
<sequence>MALRPIRDAGLGIATDLDGSLQGHTIESRPTGTAMSATTTPPPNTPSPAGTTPAKASTTTDAVIHEVFPLGNQWPTLDPFLFVAHHRDAYPAGTGAMGPDAPLDGREIGADFADIDGWNMYHGSAVPGFPQHPHRGFETITYVRHGLIDHADSLGAAARFGHGDMQWVTAGNGIVHSEMFPLLNRDEANPLELFQIWLNLPAADKGAAPAFTMYWSDVLPMIEHTDANGAGTSVRVIVGALGEHAPPAPPPDSWAARNSDVAIWHVCLDGNAIWQLPAAEEGDTQRVVYAFEGDHVSIDHERLDAGNGARVDATRQLTLVGGPGGAELLVMQGRPIAEPVARYGPFVMNTRAEIAQAFDDYRATGFGGWPWTVDDPVHGTDPKRFARRPDGRTDGPPVEL</sequence>
<comment type="similarity">
    <text evidence="1 2">Belongs to the pirin family.</text>
</comment>